<name>A0A9W9TWD4_9EURO</name>
<dbReference type="Proteomes" id="UP001150941">
    <property type="component" value="Unassembled WGS sequence"/>
</dbReference>
<evidence type="ECO:0000313" key="4">
    <source>
        <dbReference type="Proteomes" id="UP001150941"/>
    </source>
</evidence>
<dbReference type="GeneID" id="83197380"/>
<dbReference type="Gene3D" id="1.10.275.10">
    <property type="entry name" value="Fumarase/aspartase (N-terminal domain)"/>
    <property type="match status" value="1"/>
</dbReference>
<evidence type="ECO:0000256" key="1">
    <source>
        <dbReference type="ARBA" id="ARBA00007238"/>
    </source>
</evidence>
<gene>
    <name evidence="3" type="ORF">N7468_000780</name>
</gene>
<protein>
    <submittedName>
        <fullName evidence="3">Phenylalanine ammonia-lyase</fullName>
    </submittedName>
</protein>
<reference evidence="3" key="1">
    <citation type="submission" date="2022-11" db="EMBL/GenBank/DDBJ databases">
        <authorList>
            <person name="Petersen C."/>
        </authorList>
    </citation>
    <scope>NUCLEOTIDE SEQUENCE</scope>
    <source>
        <strain evidence="3">IBT 19713</strain>
    </source>
</reference>
<comment type="similarity">
    <text evidence="1 2">Belongs to the PAL/histidase family.</text>
</comment>
<sequence>MGSTLNKPAAQSHLAVTCAAYDSLQKYIAGEPIAIDGSTLDLAAVVAASYYDCTPVLTDDHSVQERITASVDVLMDHLTKGHNVYGVNTGFGGSADSRTGKWASLQAALLQLTQAGVLVSADRNPGSLDSSSSFGAHAMPGSWVRATMVVRLNHSARGHSAVTIPVIQSVLKLLEMRITPVVPLRGSVSASGDLMPLAYIAGAIQGSPDILVQTPNALPATGVKVTTALDALKAAGVSPAQLGPKEGLGLVNGTASSTALASLVMFETHQLAVLTQVLGTMAVEALQGSSESFHHFISAVRPHAGQIETSRNMMAMLQGSSLAKGILSKKNHHEQGLEQDRYALRSAPQWIGPQLEDLLLAHKQVEVELNSTADNPLVDSENGEIYYGCNFQAAAMTSAMEKSRLSLQMMGKLLFAQSTEMMNPDLSNGLPTNLVADDPNCSFTMKGVDISMAAYMAELGYLANPVSSHVQSAEMQNQSVNSMAFVSARYTLQSAELVSLMSAAFIYIACQALDLRAMHLAFLSRLSSIIPPTLSGFAPYLSSEERTMLANALERHMASNWKTTSKLEATARCQILVDSSLAIILQVLVQCKTSTPREPLDMTAILGAWKTQALSALVRAYDENKDAFFAHQHTEELLGMGSKLIYAFVRKDLHVPFHQGFTEHPTVESDQLNGRPKKTVGSWISIIYEALRTGQLQKPLMNWLSENIAAFE</sequence>
<evidence type="ECO:0000256" key="2">
    <source>
        <dbReference type="RuleBase" id="RU003954"/>
    </source>
</evidence>
<dbReference type="PROSITE" id="PS00488">
    <property type="entry name" value="PAL_HISTIDASE"/>
    <property type="match status" value="1"/>
</dbReference>
<dbReference type="Gene3D" id="1.20.200.10">
    <property type="entry name" value="Fumarase/aspartase (Central domain)"/>
    <property type="match status" value="1"/>
</dbReference>
<dbReference type="RefSeq" id="XP_058333218.1">
    <property type="nucleotide sequence ID" value="XM_058470077.1"/>
</dbReference>
<organism evidence="3 4">
    <name type="scientific">Penicillium chermesinum</name>
    <dbReference type="NCBI Taxonomy" id="63820"/>
    <lineage>
        <taxon>Eukaryota</taxon>
        <taxon>Fungi</taxon>
        <taxon>Dikarya</taxon>
        <taxon>Ascomycota</taxon>
        <taxon>Pezizomycotina</taxon>
        <taxon>Eurotiomycetes</taxon>
        <taxon>Eurotiomycetidae</taxon>
        <taxon>Eurotiales</taxon>
        <taxon>Aspergillaceae</taxon>
        <taxon>Penicillium</taxon>
    </lineage>
</organism>
<dbReference type="InterPro" id="IPR008948">
    <property type="entry name" value="L-Aspartase-like"/>
</dbReference>
<keyword evidence="2" id="KW-0456">Lyase</keyword>
<dbReference type="GO" id="GO:0006559">
    <property type="term" value="P:L-phenylalanine catabolic process"/>
    <property type="evidence" value="ECO:0007669"/>
    <property type="project" value="InterPro"/>
</dbReference>
<evidence type="ECO:0000313" key="3">
    <source>
        <dbReference type="EMBL" id="KAJ5245797.1"/>
    </source>
</evidence>
<dbReference type="InterPro" id="IPR024083">
    <property type="entry name" value="Fumarase/histidase_N"/>
</dbReference>
<dbReference type="InterPro" id="IPR022313">
    <property type="entry name" value="Phe/His_NH3-lyase_AS"/>
</dbReference>
<accession>A0A9W9TWD4</accession>
<dbReference type="InterPro" id="IPR023144">
    <property type="entry name" value="Phe_NH3-lyase_shielding_dom_sf"/>
</dbReference>
<dbReference type="OrthoDB" id="10051290at2759"/>
<dbReference type="SUPFAM" id="SSF48557">
    <property type="entry name" value="L-aspartase-like"/>
    <property type="match status" value="1"/>
</dbReference>
<dbReference type="GO" id="GO:0005737">
    <property type="term" value="C:cytoplasm"/>
    <property type="evidence" value="ECO:0007669"/>
    <property type="project" value="InterPro"/>
</dbReference>
<dbReference type="Gene3D" id="1.10.274.20">
    <property type="entry name" value="Phenylalanine ammonia-lyase 1, domain 3"/>
    <property type="match status" value="1"/>
</dbReference>
<dbReference type="InterPro" id="IPR001106">
    <property type="entry name" value="Aromatic_Lyase"/>
</dbReference>
<reference evidence="3" key="2">
    <citation type="journal article" date="2023" name="IMA Fungus">
        <title>Comparative genomic study of the Penicillium genus elucidates a diverse pangenome and 15 lateral gene transfer events.</title>
        <authorList>
            <person name="Petersen C."/>
            <person name="Sorensen T."/>
            <person name="Nielsen M.R."/>
            <person name="Sondergaard T.E."/>
            <person name="Sorensen J.L."/>
            <person name="Fitzpatrick D.A."/>
            <person name="Frisvad J.C."/>
            <person name="Nielsen K.L."/>
        </authorList>
    </citation>
    <scope>NUCLEOTIDE SEQUENCE</scope>
    <source>
        <strain evidence="3">IBT 19713</strain>
    </source>
</reference>
<keyword evidence="4" id="KW-1185">Reference proteome</keyword>
<dbReference type="AlphaFoldDB" id="A0A9W9TWD4"/>
<dbReference type="NCBIfam" id="TIGR01226">
    <property type="entry name" value="phe_am_lyase"/>
    <property type="match status" value="1"/>
</dbReference>
<dbReference type="InterPro" id="IPR005922">
    <property type="entry name" value="Phe_NH3-lyase"/>
</dbReference>
<proteinExistence type="inferred from homology"/>
<dbReference type="EMBL" id="JAPQKS010000002">
    <property type="protein sequence ID" value="KAJ5245797.1"/>
    <property type="molecule type" value="Genomic_DNA"/>
</dbReference>
<comment type="caution">
    <text evidence="3">The sequence shown here is derived from an EMBL/GenBank/DDBJ whole genome shotgun (WGS) entry which is preliminary data.</text>
</comment>
<dbReference type="GO" id="GO:0016841">
    <property type="term" value="F:ammonia-lyase activity"/>
    <property type="evidence" value="ECO:0007669"/>
    <property type="project" value="InterPro"/>
</dbReference>
<dbReference type="PANTHER" id="PTHR10362">
    <property type="entry name" value="HISTIDINE AMMONIA-LYASE"/>
    <property type="match status" value="1"/>
</dbReference>
<dbReference type="Pfam" id="PF00221">
    <property type="entry name" value="Lyase_aromatic"/>
    <property type="match status" value="1"/>
</dbReference>
<dbReference type="CDD" id="cd00332">
    <property type="entry name" value="PAL-HAL"/>
    <property type="match status" value="1"/>
</dbReference>